<dbReference type="GeneID" id="20642452"/>
<dbReference type="KEGG" id="psoj:PHYSODRAFT_304695"/>
<protein>
    <submittedName>
        <fullName evidence="2">Uncharacterized protein</fullName>
    </submittedName>
</protein>
<dbReference type="EMBL" id="JH159158">
    <property type="protein sequence ID" value="EGZ11019.1"/>
    <property type="molecule type" value="Genomic_DNA"/>
</dbReference>
<reference evidence="2 3" key="1">
    <citation type="journal article" date="2006" name="Science">
        <title>Phytophthora genome sequences uncover evolutionary origins and mechanisms of pathogenesis.</title>
        <authorList>
            <person name="Tyler B.M."/>
            <person name="Tripathy S."/>
            <person name="Zhang X."/>
            <person name="Dehal P."/>
            <person name="Jiang R.H."/>
            <person name="Aerts A."/>
            <person name="Arredondo F.D."/>
            <person name="Baxter L."/>
            <person name="Bensasson D."/>
            <person name="Beynon J.L."/>
            <person name="Chapman J."/>
            <person name="Damasceno C.M."/>
            <person name="Dorrance A.E."/>
            <person name="Dou D."/>
            <person name="Dickerman A.W."/>
            <person name="Dubchak I.L."/>
            <person name="Garbelotto M."/>
            <person name="Gijzen M."/>
            <person name="Gordon S.G."/>
            <person name="Govers F."/>
            <person name="Grunwald N.J."/>
            <person name="Huang W."/>
            <person name="Ivors K.L."/>
            <person name="Jones R.W."/>
            <person name="Kamoun S."/>
            <person name="Krampis K."/>
            <person name="Lamour K.H."/>
            <person name="Lee M.K."/>
            <person name="McDonald W.H."/>
            <person name="Medina M."/>
            <person name="Meijer H.J."/>
            <person name="Nordberg E.K."/>
            <person name="Maclean D.J."/>
            <person name="Ospina-Giraldo M.D."/>
            <person name="Morris P.F."/>
            <person name="Phuntumart V."/>
            <person name="Putnam N.H."/>
            <person name="Rash S."/>
            <person name="Rose J.K."/>
            <person name="Sakihama Y."/>
            <person name="Salamov A.A."/>
            <person name="Savidor A."/>
            <person name="Scheuring C.F."/>
            <person name="Smith B.M."/>
            <person name="Sobral B.W."/>
            <person name="Terry A."/>
            <person name="Torto-Alalibo T.A."/>
            <person name="Win J."/>
            <person name="Xu Z."/>
            <person name="Zhang H."/>
            <person name="Grigoriev I.V."/>
            <person name="Rokhsar D.S."/>
            <person name="Boore J.L."/>
        </authorList>
    </citation>
    <scope>NUCLEOTIDE SEQUENCE [LARGE SCALE GENOMIC DNA]</scope>
    <source>
        <strain evidence="2 3">P6497</strain>
    </source>
</reference>
<feature type="region of interest" description="Disordered" evidence="1">
    <location>
        <begin position="47"/>
        <end position="82"/>
    </location>
</feature>
<dbReference type="AlphaFoldDB" id="G5A271"/>
<organism evidence="2 3">
    <name type="scientific">Phytophthora sojae (strain P6497)</name>
    <name type="common">Soybean stem and root rot agent</name>
    <name type="synonym">Phytophthora megasperma f. sp. glycines</name>
    <dbReference type="NCBI Taxonomy" id="1094619"/>
    <lineage>
        <taxon>Eukaryota</taxon>
        <taxon>Sar</taxon>
        <taxon>Stramenopiles</taxon>
        <taxon>Oomycota</taxon>
        <taxon>Peronosporomycetes</taxon>
        <taxon>Peronosporales</taxon>
        <taxon>Peronosporaceae</taxon>
        <taxon>Phytophthora</taxon>
    </lineage>
</organism>
<evidence type="ECO:0000313" key="3">
    <source>
        <dbReference type="Proteomes" id="UP000002640"/>
    </source>
</evidence>
<dbReference type="InParanoid" id="G5A271"/>
<feature type="compositionally biased region" description="Polar residues" evidence="1">
    <location>
        <begin position="67"/>
        <end position="79"/>
    </location>
</feature>
<evidence type="ECO:0000313" key="2">
    <source>
        <dbReference type="EMBL" id="EGZ11019.1"/>
    </source>
</evidence>
<accession>G5A271</accession>
<evidence type="ECO:0000256" key="1">
    <source>
        <dbReference type="SAM" id="MobiDB-lite"/>
    </source>
</evidence>
<gene>
    <name evidence="2" type="ORF">PHYSODRAFT_304695</name>
</gene>
<keyword evidence="3" id="KW-1185">Reference proteome</keyword>
<sequence length="227" mass="24253">MGKLRAGMHKILYENNVEAGMVEKEQKTLVTYLVDGLAPNSFRQAVKTQLSQPPENAPRSPSLGRKCSTSSKTGNNGSYAQPVARQVTVGRQETYSGPAGQITPDPQRCFICNSVNNLVKNWPVTKGDTSFPSSCGGKNKDTIIALINDQLPSTGLLYSGADDSVVGLGLAQALAARGAPIDIMTADTPTLFCPAGGSIVRMTRQVSLDKIKMETSTGILVLRRVKR</sequence>
<dbReference type="RefSeq" id="XP_009533764.1">
    <property type="nucleotide sequence ID" value="XM_009535469.1"/>
</dbReference>
<dbReference type="Proteomes" id="UP000002640">
    <property type="component" value="Unassembled WGS sequence"/>
</dbReference>
<name>G5A271_PHYSP</name>
<proteinExistence type="predicted"/>